<dbReference type="InterPro" id="IPR001810">
    <property type="entry name" value="F-box_dom"/>
</dbReference>
<evidence type="ECO:0000256" key="2">
    <source>
        <dbReference type="ARBA" id="ARBA00007117"/>
    </source>
</evidence>
<feature type="compositionally biased region" description="Basic and acidic residues" evidence="8">
    <location>
        <begin position="193"/>
        <end position="215"/>
    </location>
</feature>
<dbReference type="GO" id="GO:0005634">
    <property type="term" value="C:nucleus"/>
    <property type="evidence" value="ECO:0007669"/>
    <property type="project" value="UniProtKB-SubCell"/>
</dbReference>
<reference evidence="10" key="1">
    <citation type="journal article" date="2021" name="J Fungi (Basel)">
        <title>Virulence traits and population genomics of the black yeast Aureobasidium melanogenum.</title>
        <authorList>
            <person name="Cernosa A."/>
            <person name="Sun X."/>
            <person name="Gostincar C."/>
            <person name="Fang C."/>
            <person name="Gunde-Cimerman N."/>
            <person name="Song Z."/>
        </authorList>
    </citation>
    <scope>NUCLEOTIDE SEQUENCE</scope>
    <source>
        <strain evidence="10">EXF-9298</strain>
    </source>
</reference>
<dbReference type="AlphaFoldDB" id="A0A9P8JTR9"/>
<evidence type="ECO:0000256" key="4">
    <source>
        <dbReference type="ARBA" id="ARBA00023015"/>
    </source>
</evidence>
<dbReference type="SUPFAM" id="SSF81383">
    <property type="entry name" value="F-box domain"/>
    <property type="match status" value="1"/>
</dbReference>
<evidence type="ECO:0000256" key="5">
    <source>
        <dbReference type="ARBA" id="ARBA00023163"/>
    </source>
</evidence>
<feature type="region of interest" description="Disordered" evidence="8">
    <location>
        <begin position="1"/>
        <end position="63"/>
    </location>
</feature>
<evidence type="ECO:0000256" key="6">
    <source>
        <dbReference type="ARBA" id="ARBA00023242"/>
    </source>
</evidence>
<comment type="function">
    <text evidence="7">Component of the NuA4 histone acetyltransferase complex which is involved in transcriptional activation of selected genes principally by acetylation of nucleosomal histone H4 and H2A. The NuA4 complex is also involved in DNA repair.</text>
</comment>
<dbReference type="Proteomes" id="UP000729357">
    <property type="component" value="Unassembled WGS sequence"/>
</dbReference>
<gene>
    <name evidence="10" type="ORF">KCU98_g10211</name>
</gene>
<feature type="non-terminal residue" evidence="10">
    <location>
        <position position="1"/>
    </location>
</feature>
<evidence type="ECO:0000256" key="1">
    <source>
        <dbReference type="ARBA" id="ARBA00004123"/>
    </source>
</evidence>
<dbReference type="PANTHER" id="PTHR13581:SF5">
    <property type="entry name" value="MRG_MORF4L-BINDING PROTEIN"/>
    <property type="match status" value="1"/>
</dbReference>
<feature type="compositionally biased region" description="Low complexity" evidence="8">
    <location>
        <begin position="240"/>
        <end position="258"/>
    </location>
</feature>
<keyword evidence="5" id="KW-0804">Transcription</keyword>
<evidence type="ECO:0000256" key="7">
    <source>
        <dbReference type="ARBA" id="ARBA00025178"/>
    </source>
</evidence>
<reference evidence="10" key="2">
    <citation type="submission" date="2021-08" db="EMBL/GenBank/DDBJ databases">
        <authorList>
            <person name="Gostincar C."/>
            <person name="Sun X."/>
            <person name="Song Z."/>
            <person name="Gunde-Cimerman N."/>
        </authorList>
    </citation>
    <scope>NUCLEOTIDE SEQUENCE</scope>
    <source>
        <strain evidence="10">EXF-9298</strain>
    </source>
</reference>
<dbReference type="Pfam" id="PF07904">
    <property type="entry name" value="Eaf7"/>
    <property type="match status" value="1"/>
</dbReference>
<keyword evidence="11" id="KW-1185">Reference proteome</keyword>
<dbReference type="InterPro" id="IPR012423">
    <property type="entry name" value="Eaf7/MRGBP"/>
</dbReference>
<dbReference type="PROSITE" id="PS50181">
    <property type="entry name" value="FBOX"/>
    <property type="match status" value="1"/>
</dbReference>
<feature type="domain" description="F-box" evidence="9">
    <location>
        <begin position="331"/>
        <end position="387"/>
    </location>
</feature>
<dbReference type="InterPro" id="IPR036047">
    <property type="entry name" value="F-box-like_dom_sf"/>
</dbReference>
<feature type="region of interest" description="Disordered" evidence="8">
    <location>
        <begin position="743"/>
        <end position="801"/>
    </location>
</feature>
<feature type="compositionally biased region" description="Acidic residues" evidence="8">
    <location>
        <begin position="748"/>
        <end position="760"/>
    </location>
</feature>
<evidence type="ECO:0000259" key="9">
    <source>
        <dbReference type="PROSITE" id="PS50181"/>
    </source>
</evidence>
<proteinExistence type="inferred from homology"/>
<feature type="compositionally biased region" description="Polar residues" evidence="8">
    <location>
        <begin position="9"/>
        <end position="26"/>
    </location>
</feature>
<evidence type="ECO:0000313" key="11">
    <source>
        <dbReference type="Proteomes" id="UP000729357"/>
    </source>
</evidence>
<dbReference type="GO" id="GO:0006357">
    <property type="term" value="P:regulation of transcription by RNA polymerase II"/>
    <property type="evidence" value="ECO:0007669"/>
    <property type="project" value="TreeGrafter"/>
</dbReference>
<name>A0A9P8JTR9_AURME</name>
<comment type="subcellular location">
    <subcellularLocation>
        <location evidence="1">Nucleus</location>
    </subcellularLocation>
</comment>
<evidence type="ECO:0000313" key="10">
    <source>
        <dbReference type="EMBL" id="KAG9977215.1"/>
    </source>
</evidence>
<dbReference type="PANTHER" id="PTHR13581">
    <property type="entry name" value="MRG-BINDING PROTEIN"/>
    <property type="match status" value="1"/>
</dbReference>
<feature type="compositionally biased region" description="Acidic residues" evidence="8">
    <location>
        <begin position="272"/>
        <end position="294"/>
    </location>
</feature>
<evidence type="ECO:0000256" key="3">
    <source>
        <dbReference type="ARBA" id="ARBA00022853"/>
    </source>
</evidence>
<feature type="region of interest" description="Disordered" evidence="8">
    <location>
        <begin position="141"/>
        <end position="324"/>
    </location>
</feature>
<dbReference type="EMBL" id="JAHFXS010001490">
    <property type="protein sequence ID" value="KAG9977215.1"/>
    <property type="molecule type" value="Genomic_DNA"/>
</dbReference>
<keyword evidence="4" id="KW-0805">Transcription regulation</keyword>
<comment type="caution">
    <text evidence="10">The sequence shown here is derived from an EMBL/GenBank/DDBJ whole genome shotgun (WGS) entry which is preliminary data.</text>
</comment>
<feature type="compositionally biased region" description="Acidic residues" evidence="8">
    <location>
        <begin position="47"/>
        <end position="62"/>
    </location>
</feature>
<accession>A0A9P8JTR9</accession>
<feature type="compositionally biased region" description="Polar residues" evidence="8">
    <location>
        <begin position="778"/>
        <end position="790"/>
    </location>
</feature>
<feature type="compositionally biased region" description="Basic residues" evidence="8">
    <location>
        <begin position="308"/>
        <end position="324"/>
    </location>
</feature>
<dbReference type="GO" id="GO:0035267">
    <property type="term" value="C:NuA4 histone acetyltransferase complex"/>
    <property type="evidence" value="ECO:0007669"/>
    <property type="project" value="TreeGrafter"/>
</dbReference>
<feature type="compositionally biased region" description="Acidic residues" evidence="8">
    <location>
        <begin position="150"/>
        <end position="170"/>
    </location>
</feature>
<protein>
    <recommendedName>
        <fullName evidence="9">F-box domain-containing protein</fullName>
    </recommendedName>
</protein>
<evidence type="ECO:0000256" key="8">
    <source>
        <dbReference type="SAM" id="MobiDB-lite"/>
    </source>
</evidence>
<sequence>MAPKRKARVSQTSSPAPTPSRSNTTVAVEIEQRRRPTPNTKTSEQTAEPEEEEEDDEDDEEAANAALVADPWTDDEEIGLFKGLIRWKPTGMHKHFHLLSLHQHLLSNGYIHPKAPHTRIPGIWAKLHDLYDLEALDEREDANAAPWSTSEDEDEEEDEKDELGDDEDEPEHTHDTEFELPDDDFGSLVWRARFPDSEDEQSRESSPPSHEELVSRPDSPPVRFTPSFEIPLSEAQQTPSTRTSKKATASAKAKGKQAPPNPRRSSRVADSVDPDDDNDEDEEEEGSDEEDQSEQESMASGTPAPKASKSKGKRKAPAAKPRAKVVRSMIMPSLLSLPPELFSAVLDDVSGRDVMNLRLVCRHTSALSNHHFGLKCLTDLSFIWSPYSLQGLLDISVHPLGRYIKRLSFATNFIYAENLTEDPDEQREARLKNTFEQWEERNELVAQALKNLQKLGVQPILGVFDVPWDFSDSRNDSRRSTRRYGYGYEKFYGAARLDVSKHEDPSGTVDNSHPVFAHAVEYVLKAAQQAKLPVRAFYVHREEGAKHNKDDLWALREQYFRPGEFNPDFELTITIFVSALGETLDHTAKNVFDTKRLRYEFCTLPVEGIAWSTQSRAEFDYHGIARHAPLDHSPEAMDHCFREISISFCDAPYDSLAEFLLSQARTLRVLHLEHIAMLYLEDDASNVLDFLRMLKNLLSLEYLRMARLSSIDDRSRLMGGHDDTWTSREEIQEGLQMYIQREENDEHSVDEEWGDDDEGEWISVHHSENEDEEEVWPGTSQNEDGVTTEQPGAEAREGSEA</sequence>
<comment type="similarity">
    <text evidence="2">Belongs to the EAF7 family.</text>
</comment>
<organism evidence="10 11">
    <name type="scientific">Aureobasidium melanogenum</name>
    <name type="common">Aureobasidium pullulans var. melanogenum</name>
    <dbReference type="NCBI Taxonomy" id="46634"/>
    <lineage>
        <taxon>Eukaryota</taxon>
        <taxon>Fungi</taxon>
        <taxon>Dikarya</taxon>
        <taxon>Ascomycota</taxon>
        <taxon>Pezizomycotina</taxon>
        <taxon>Dothideomycetes</taxon>
        <taxon>Dothideomycetidae</taxon>
        <taxon>Dothideales</taxon>
        <taxon>Saccotheciaceae</taxon>
        <taxon>Aureobasidium</taxon>
    </lineage>
</organism>
<feature type="compositionally biased region" description="Polar residues" evidence="8">
    <location>
        <begin position="37"/>
        <end position="46"/>
    </location>
</feature>
<dbReference type="GO" id="GO:0006325">
    <property type="term" value="P:chromatin organization"/>
    <property type="evidence" value="ECO:0007669"/>
    <property type="project" value="UniProtKB-KW"/>
</dbReference>
<keyword evidence="3" id="KW-0156">Chromatin regulator</keyword>
<keyword evidence="6" id="KW-0539">Nucleus</keyword>